<comment type="caution">
    <text evidence="7">The sequence shown here is derived from an EMBL/GenBank/DDBJ whole genome shotgun (WGS) entry which is preliminary data.</text>
</comment>
<organism evidence="7 8">
    <name type="scientific">Rhizobium miluonense</name>
    <dbReference type="NCBI Taxonomy" id="411945"/>
    <lineage>
        <taxon>Bacteria</taxon>
        <taxon>Pseudomonadati</taxon>
        <taxon>Pseudomonadota</taxon>
        <taxon>Alphaproteobacteria</taxon>
        <taxon>Hyphomicrobiales</taxon>
        <taxon>Rhizobiaceae</taxon>
        <taxon>Rhizobium/Agrobacterium group</taxon>
        <taxon>Rhizobium</taxon>
    </lineage>
</organism>
<dbReference type="InterPro" id="IPR027417">
    <property type="entry name" value="P-loop_NTPase"/>
</dbReference>
<evidence type="ECO:0000256" key="5">
    <source>
        <dbReference type="ARBA" id="ARBA00022840"/>
    </source>
</evidence>
<comment type="subcellular location">
    <subcellularLocation>
        <location evidence="1">Cell inner membrane</location>
        <topology evidence="1">Peripheral membrane protein</topology>
    </subcellularLocation>
</comment>
<gene>
    <name evidence="7" type="ORF">J2W52_005207</name>
</gene>
<keyword evidence="3" id="KW-0813">Transport</keyword>
<dbReference type="CDD" id="cd03257">
    <property type="entry name" value="ABC_NikE_OppD_transporters"/>
    <property type="match status" value="1"/>
</dbReference>
<keyword evidence="5 7" id="KW-0067">ATP-binding</keyword>
<dbReference type="PROSITE" id="PS50893">
    <property type="entry name" value="ABC_TRANSPORTER_2"/>
    <property type="match status" value="1"/>
</dbReference>
<protein>
    <submittedName>
        <fullName evidence="7">Peptide/nickel transport system ATP-binding protein</fullName>
    </submittedName>
</protein>
<dbReference type="EMBL" id="JAVDUP010000008">
    <property type="protein sequence ID" value="MDR6903574.1"/>
    <property type="molecule type" value="Genomic_DNA"/>
</dbReference>
<evidence type="ECO:0000259" key="6">
    <source>
        <dbReference type="PROSITE" id="PS50893"/>
    </source>
</evidence>
<proteinExistence type="inferred from homology"/>
<dbReference type="SMART" id="SM00382">
    <property type="entry name" value="AAA"/>
    <property type="match status" value="1"/>
</dbReference>
<dbReference type="PANTHER" id="PTHR43776">
    <property type="entry name" value="TRANSPORT ATP-BINDING PROTEIN"/>
    <property type="match status" value="1"/>
</dbReference>
<accession>A0ABU1SX57</accession>
<reference evidence="7 8" key="1">
    <citation type="submission" date="2023-07" db="EMBL/GenBank/DDBJ databases">
        <title>Sorghum-associated microbial communities from plants grown in Nebraska, USA.</title>
        <authorList>
            <person name="Schachtman D."/>
        </authorList>
    </citation>
    <scope>NUCLEOTIDE SEQUENCE [LARGE SCALE GENOMIC DNA]</scope>
    <source>
        <strain evidence="7 8">3199</strain>
    </source>
</reference>
<sequence length="311" mass="33949">MSLLSVDRLSTHYPAAAGTVRAVDDVSLEILEGETVALVGESGCGKSTLGKSLMRLVDPTSGRVTFKGRDVAATSGKELQSIRRHIQMIFQDPFASLNPRQTIRSILTAPLAVHGIGDRKSRDAIAASMIAHVGLPSDSLDRYPHEFSGGQRQRIGIARALILQPELVICDEPVSALDLSIQAQIINLLVEMKTELSLSYLFISHDLSVVRYFADRVLVMYLGRIVESAPTARLWSDAKHPYTRALLAAVPDPSRRKQAAPITGDLPSPHNPPFGCRFHTRCPLATDICRSDDPDYRQMGSGHTVACHHAE</sequence>
<name>A0ABU1SX57_9HYPH</name>
<dbReference type="NCBIfam" id="TIGR01727">
    <property type="entry name" value="oligo_HPY"/>
    <property type="match status" value="1"/>
</dbReference>
<dbReference type="RefSeq" id="WP_310234914.1">
    <property type="nucleotide sequence ID" value="NZ_JAVDUP010000008.1"/>
</dbReference>
<keyword evidence="4" id="KW-0547">Nucleotide-binding</keyword>
<dbReference type="GO" id="GO:0005524">
    <property type="term" value="F:ATP binding"/>
    <property type="evidence" value="ECO:0007669"/>
    <property type="project" value="UniProtKB-KW"/>
</dbReference>
<dbReference type="Pfam" id="PF00005">
    <property type="entry name" value="ABC_tran"/>
    <property type="match status" value="1"/>
</dbReference>
<dbReference type="PROSITE" id="PS00211">
    <property type="entry name" value="ABC_TRANSPORTER_1"/>
    <property type="match status" value="1"/>
</dbReference>
<evidence type="ECO:0000256" key="2">
    <source>
        <dbReference type="ARBA" id="ARBA00005417"/>
    </source>
</evidence>
<evidence type="ECO:0000256" key="3">
    <source>
        <dbReference type="ARBA" id="ARBA00022448"/>
    </source>
</evidence>
<evidence type="ECO:0000256" key="1">
    <source>
        <dbReference type="ARBA" id="ARBA00004417"/>
    </source>
</evidence>
<dbReference type="Gene3D" id="3.40.50.300">
    <property type="entry name" value="P-loop containing nucleotide triphosphate hydrolases"/>
    <property type="match status" value="1"/>
</dbReference>
<dbReference type="InterPro" id="IPR003593">
    <property type="entry name" value="AAA+_ATPase"/>
</dbReference>
<keyword evidence="8" id="KW-1185">Reference proteome</keyword>
<dbReference type="InterPro" id="IPR050319">
    <property type="entry name" value="ABC_transp_ATP-bind"/>
</dbReference>
<dbReference type="PANTHER" id="PTHR43776:SF7">
    <property type="entry name" value="D,D-DIPEPTIDE TRANSPORT ATP-BINDING PROTEIN DDPF-RELATED"/>
    <property type="match status" value="1"/>
</dbReference>
<dbReference type="SUPFAM" id="SSF52540">
    <property type="entry name" value="P-loop containing nucleoside triphosphate hydrolases"/>
    <property type="match status" value="1"/>
</dbReference>
<dbReference type="Proteomes" id="UP001250791">
    <property type="component" value="Unassembled WGS sequence"/>
</dbReference>
<dbReference type="InterPro" id="IPR003439">
    <property type="entry name" value="ABC_transporter-like_ATP-bd"/>
</dbReference>
<dbReference type="InterPro" id="IPR013563">
    <property type="entry name" value="Oligopep_ABC_C"/>
</dbReference>
<dbReference type="Pfam" id="PF08352">
    <property type="entry name" value="oligo_HPY"/>
    <property type="match status" value="1"/>
</dbReference>
<evidence type="ECO:0000313" key="8">
    <source>
        <dbReference type="Proteomes" id="UP001250791"/>
    </source>
</evidence>
<feature type="domain" description="ABC transporter" evidence="6">
    <location>
        <begin position="4"/>
        <end position="247"/>
    </location>
</feature>
<evidence type="ECO:0000256" key="4">
    <source>
        <dbReference type="ARBA" id="ARBA00022741"/>
    </source>
</evidence>
<evidence type="ECO:0000313" key="7">
    <source>
        <dbReference type="EMBL" id="MDR6903574.1"/>
    </source>
</evidence>
<dbReference type="InterPro" id="IPR017871">
    <property type="entry name" value="ABC_transporter-like_CS"/>
</dbReference>
<comment type="similarity">
    <text evidence="2">Belongs to the ABC transporter superfamily.</text>
</comment>